<organism evidence="3 4">
    <name type="scientific">Pseudoduganella rivuli</name>
    <dbReference type="NCBI Taxonomy" id="2666085"/>
    <lineage>
        <taxon>Bacteria</taxon>
        <taxon>Pseudomonadati</taxon>
        <taxon>Pseudomonadota</taxon>
        <taxon>Betaproteobacteria</taxon>
        <taxon>Burkholderiales</taxon>
        <taxon>Oxalobacteraceae</taxon>
        <taxon>Telluria group</taxon>
        <taxon>Pseudoduganella</taxon>
    </lineage>
</organism>
<proteinExistence type="predicted"/>
<keyword evidence="2" id="KW-0812">Transmembrane</keyword>
<dbReference type="Proteomes" id="UP000446768">
    <property type="component" value="Unassembled WGS sequence"/>
</dbReference>
<feature type="region of interest" description="Disordered" evidence="1">
    <location>
        <begin position="429"/>
        <end position="453"/>
    </location>
</feature>
<name>A0A7X2IIC1_9BURK</name>
<reference evidence="3 4" key="1">
    <citation type="submission" date="2019-11" db="EMBL/GenBank/DDBJ databases">
        <title>Novel species isolated from a subtropical stream in China.</title>
        <authorList>
            <person name="Lu H."/>
        </authorList>
    </citation>
    <scope>NUCLEOTIDE SEQUENCE [LARGE SCALE GENOMIC DNA]</scope>
    <source>
        <strain evidence="3 4">FT92W</strain>
    </source>
</reference>
<keyword evidence="2" id="KW-1133">Transmembrane helix</keyword>
<gene>
    <name evidence="3" type="ORF">GJ700_02415</name>
</gene>
<feature type="transmembrane region" description="Helical" evidence="2">
    <location>
        <begin position="21"/>
        <end position="39"/>
    </location>
</feature>
<keyword evidence="2" id="KW-0472">Membrane</keyword>
<keyword evidence="4" id="KW-1185">Reference proteome</keyword>
<feature type="compositionally biased region" description="Low complexity" evidence="1">
    <location>
        <begin position="188"/>
        <end position="201"/>
    </location>
</feature>
<dbReference type="InterPro" id="IPR005498">
    <property type="entry name" value="T4SS_VirB10/TraB/TrbI"/>
</dbReference>
<dbReference type="AlphaFoldDB" id="A0A7X2IIC1"/>
<evidence type="ECO:0000313" key="4">
    <source>
        <dbReference type="Proteomes" id="UP000446768"/>
    </source>
</evidence>
<protein>
    <submittedName>
        <fullName evidence="3">Conjugal transfer protein TraB</fullName>
    </submittedName>
</protein>
<accession>A0A7X2IIC1</accession>
<evidence type="ECO:0000256" key="2">
    <source>
        <dbReference type="SAM" id="Phobius"/>
    </source>
</evidence>
<dbReference type="Pfam" id="PF03743">
    <property type="entry name" value="TrbI"/>
    <property type="match status" value="1"/>
</dbReference>
<evidence type="ECO:0000313" key="3">
    <source>
        <dbReference type="EMBL" id="MRV70572.1"/>
    </source>
</evidence>
<feature type="region of interest" description="Disordered" evidence="1">
    <location>
        <begin position="116"/>
        <end position="212"/>
    </location>
</feature>
<comment type="caution">
    <text evidence="3">The sequence shown here is derived from an EMBL/GenBank/DDBJ whole genome shotgun (WGS) entry which is preliminary data.</text>
</comment>
<sequence length="453" mass="47067">MAFADKLKSKFSKLPPRQQQLVTAATLLGGGVITLWLVLSMGSTPTVRPHSVTQAQASPTNLGIQAPGQINPQDSWIGSAGRDLAGLKANQEAQSRDSTELRAREDAMMKRLAELEQRQAAPESSIPTQAASPAPATKAPLQYPPGSPLPTQAVPYGNPAQPAAPATDPPRVAPQLDSPPVIIRLGDSPATAAPSAGPAMSQPSGAADKNAEGGARDLGSYLPVGFIPGILLGGLDAPTGGQAQSNPQPIMIRLTDNAILPNQFRSEVKDCFVVASGYGDVSSERAYARTDRLSCVRIDGNNGSAIEIPIQGNIYGEDGKLGIRGRLVTKQGQILANALRAAIVGGIGQGFSQGGTTFTSSPFGTLTTTTGSTSEQMRRGVAGGFGRALDNLANYYIKLAEQTFPVIEVDAGRRIEVALTKGVALPPMASVPNPDGNETIGAKNYHGNPNEID</sequence>
<dbReference type="RefSeq" id="WP_154371038.1">
    <property type="nucleotide sequence ID" value="NZ_WKJJ01000001.1"/>
</dbReference>
<evidence type="ECO:0000256" key="1">
    <source>
        <dbReference type="SAM" id="MobiDB-lite"/>
    </source>
</evidence>
<dbReference type="EMBL" id="WKJJ01000001">
    <property type="protein sequence ID" value="MRV70572.1"/>
    <property type="molecule type" value="Genomic_DNA"/>
</dbReference>
<dbReference type="CDD" id="cd16430">
    <property type="entry name" value="TraB"/>
    <property type="match status" value="1"/>
</dbReference>